<gene>
    <name evidence="3" type="ORF">KTT_06790</name>
</gene>
<dbReference type="InterPro" id="IPR027417">
    <property type="entry name" value="P-loop_NTPase"/>
</dbReference>
<feature type="domain" description="Rad50/SbcC-type AAA" evidence="2">
    <location>
        <begin position="40"/>
        <end position="320"/>
    </location>
</feature>
<dbReference type="Proteomes" id="UP000287352">
    <property type="component" value="Unassembled WGS sequence"/>
</dbReference>
<accession>A0A401ZVP2</accession>
<comment type="caution">
    <text evidence="3">The sequence shown here is derived from an EMBL/GenBank/DDBJ whole genome shotgun (WGS) entry which is preliminary data.</text>
</comment>
<dbReference type="Gene3D" id="3.40.50.300">
    <property type="entry name" value="P-loop containing nucleotide triphosphate hydrolases"/>
    <property type="match status" value="1"/>
</dbReference>
<sequence length="1446" mass="166653">MVNRLQAPLLDEGSEEVVRQLADRLQTVDGGPVGYRLRRVILTNFWLYEHQEFEIPHGRLFLAGENASGKSTVLMAALPLALDGDYRPERIDTFGKREKRIDYYIVGSNDSATPFVRDQRTSYVALEFEWCNPDEPPFASELRAYWEQGDYERARFLTIGLVFSGNRNNVHPVNAFRFLITDGSRLEYDLPTFQEHRDGRKAQDFKSFKKTVAEHGIVCDTAREYEQKVSHYLFNFANVNDFKRLIKQLLYLRQPNLNSAISLEKVREFLDQSLPQIPDDLLQQAATTLELMDTLQDEIARRKKAYDAVEQLHAAQQSLTIAQVRLAAGEYIHEQQRENELHNEVLRHKRMITRSENEMARMESRIVELEREQAQVTGRISALEGSEGLQAVQRLNQVSARVAELRRALEEQQQILSDAIAHREENARDVEQQQQDFFQARSQATQLLETMQRRAEHEAHWEIAANQIATIVAQVQQIALEQTTPQLSVTLPALMSSTIASRLTWLRTLRQLHQELQQASNHLQMAQQQERKLYDEVDEQTRQFEQAREETYSAQQNLADRLDQLLEQSDFLPPGYFTQLHEQAIQFYNETHSPRETATLLEQLLSEYTARLQQALELTRITITQMQQRSKELSRKQGGKQHELALAQEQYERILQQPEALPYRLPHRIVARERLAQQGIQALPLYMLLDFTPELDSQVAGGIEQTLADAGLLDALVVLPSEQATVDAFLTHEGLADCRLQLSNHSQHLSTRWLRCDPALIEQLGERYPIWEETLQQTIAVVEQTLYSEGSVQWQHGLLRGQQGSGTVRYIGKANRQREQQVQLAALQQQLETLTTELQQLITQIETNEQQRQELLSLQSALHTVMKESQFEAGSLSVQASLTILEQAQSRYQNARNETQQIRLQIQQLRIHLHKEANGDDLFLNDAARIDQAYDQTNLLAREGQTIQGYLQNLLRSWQGFQKATRLLDQARAAEFRTAQAQRRVEQEAEQAQAELATLREILTELEGENVESLFEQLRDLQERLKSLPGELQEAHTARGKSETVLEATREAFTQAQERLTHVQQVCQKAYTMLLTFLESYPVEQFYALRQRMHQQANLEAAQSLLDEPLQPAEEAYLASKLTLDRERNTAYNQLFVIFSDVSNLLHDYGISVDPQGTVRFLNAENATPFELLTRLAEEISQQEKLLDERERTLFQHFLLKEMADTIRKHIVDAESWVSRMNTVLSHTAFVEEHYRLNWVLKEPDQVQAGGQLAQFYHLLRRPAQSLKEDEVEALVNAFRQEIVSLRANQQSTNALPFTEALAQIFDYRDWFRFEVYVSRPDGSRQHLTERFFKQRSGAEQYIALYVPFFAALSALYESAGKGAPRLIALDEAFDKVSLNNTQRLLKFLASQHFQWIMSGPRVSGEGTEIPASVRYVMLHQKGTELATGFPSFWSTDQNMLLTEKQ</sequence>
<dbReference type="Pfam" id="PF13558">
    <property type="entry name" value="SbcC_Walker_B"/>
    <property type="match status" value="1"/>
</dbReference>
<dbReference type="InterPro" id="IPR038729">
    <property type="entry name" value="Rad50/SbcC_AAA"/>
</dbReference>
<dbReference type="Pfam" id="PF13476">
    <property type="entry name" value="AAA_23"/>
    <property type="match status" value="1"/>
</dbReference>
<organism evidence="3 4">
    <name type="scientific">Tengunoibacter tsumagoiensis</name>
    <dbReference type="NCBI Taxonomy" id="2014871"/>
    <lineage>
        <taxon>Bacteria</taxon>
        <taxon>Bacillati</taxon>
        <taxon>Chloroflexota</taxon>
        <taxon>Ktedonobacteria</taxon>
        <taxon>Ktedonobacterales</taxon>
        <taxon>Dictyobacteraceae</taxon>
        <taxon>Tengunoibacter</taxon>
    </lineage>
</organism>
<feature type="coiled-coil region" evidence="1">
    <location>
        <begin position="817"/>
        <end position="912"/>
    </location>
</feature>
<feature type="coiled-coil region" evidence="1">
    <location>
        <begin position="509"/>
        <end position="550"/>
    </location>
</feature>
<feature type="coiled-coil region" evidence="1">
    <location>
        <begin position="345"/>
        <end position="422"/>
    </location>
</feature>
<dbReference type="OrthoDB" id="9776649at2"/>
<keyword evidence="1" id="KW-0175">Coiled coil</keyword>
<evidence type="ECO:0000259" key="2">
    <source>
        <dbReference type="Pfam" id="PF13476"/>
    </source>
</evidence>
<dbReference type="EMBL" id="BIFR01000001">
    <property type="protein sequence ID" value="GCE10820.1"/>
    <property type="molecule type" value="Genomic_DNA"/>
</dbReference>
<feature type="coiled-coil region" evidence="1">
    <location>
        <begin position="982"/>
        <end position="1009"/>
    </location>
</feature>
<reference evidence="4" key="1">
    <citation type="submission" date="2018-12" db="EMBL/GenBank/DDBJ databases">
        <title>Tengunoibacter tsumagoiensis gen. nov., sp. nov., Dictyobacter kobayashii sp. nov., D. alpinus sp. nov., and D. joshuensis sp. nov. and description of Dictyobacteraceae fam. nov. within the order Ktedonobacterales isolated from Tengu-no-mugimeshi.</title>
        <authorList>
            <person name="Wang C.M."/>
            <person name="Zheng Y."/>
            <person name="Sakai Y."/>
            <person name="Toyoda A."/>
            <person name="Minakuchi Y."/>
            <person name="Abe K."/>
            <person name="Yokota A."/>
            <person name="Yabe S."/>
        </authorList>
    </citation>
    <scope>NUCLEOTIDE SEQUENCE [LARGE SCALE GENOMIC DNA]</scope>
    <source>
        <strain evidence="4">Uno3</strain>
    </source>
</reference>
<evidence type="ECO:0000313" key="3">
    <source>
        <dbReference type="EMBL" id="GCE10820.1"/>
    </source>
</evidence>
<dbReference type="GO" id="GO:0016887">
    <property type="term" value="F:ATP hydrolysis activity"/>
    <property type="evidence" value="ECO:0007669"/>
    <property type="project" value="InterPro"/>
</dbReference>
<evidence type="ECO:0000313" key="4">
    <source>
        <dbReference type="Proteomes" id="UP000287352"/>
    </source>
</evidence>
<keyword evidence="4" id="KW-1185">Reference proteome</keyword>
<dbReference type="RefSeq" id="WP_126578391.1">
    <property type="nucleotide sequence ID" value="NZ_BIFR01000001.1"/>
</dbReference>
<proteinExistence type="predicted"/>
<evidence type="ECO:0000256" key="1">
    <source>
        <dbReference type="SAM" id="Coils"/>
    </source>
</evidence>
<dbReference type="GO" id="GO:0006302">
    <property type="term" value="P:double-strand break repair"/>
    <property type="evidence" value="ECO:0007669"/>
    <property type="project" value="InterPro"/>
</dbReference>
<name>A0A401ZVP2_9CHLR</name>
<dbReference type="SUPFAM" id="SSF52540">
    <property type="entry name" value="P-loop containing nucleoside triphosphate hydrolases"/>
    <property type="match status" value="1"/>
</dbReference>
<protein>
    <recommendedName>
        <fullName evidence="2">Rad50/SbcC-type AAA domain-containing protein</fullName>
    </recommendedName>
</protein>